<evidence type="ECO:0000313" key="5">
    <source>
        <dbReference type="EMBL" id="MEN7536553.1"/>
    </source>
</evidence>
<feature type="compositionally biased region" description="Pro residues" evidence="2">
    <location>
        <begin position="431"/>
        <end position="441"/>
    </location>
</feature>
<dbReference type="Gene3D" id="1.25.40.10">
    <property type="entry name" value="Tetratricopeptide repeat domain"/>
    <property type="match status" value="1"/>
</dbReference>
<dbReference type="PROSITE" id="PS50005">
    <property type="entry name" value="TPR"/>
    <property type="match status" value="1"/>
</dbReference>
<evidence type="ECO:0000313" key="6">
    <source>
        <dbReference type="Proteomes" id="UP001484535"/>
    </source>
</evidence>
<dbReference type="InterPro" id="IPR019734">
    <property type="entry name" value="TPR_rpt"/>
</dbReference>
<keyword evidence="1" id="KW-0802">TPR repeat</keyword>
<protein>
    <submittedName>
        <fullName evidence="5">Tetratricopeptide repeat protein</fullName>
    </submittedName>
</protein>
<feature type="chain" id="PRO_5045177595" evidence="3">
    <location>
        <begin position="27"/>
        <end position="528"/>
    </location>
</feature>
<dbReference type="SUPFAM" id="SSF48452">
    <property type="entry name" value="TPR-like"/>
    <property type="match status" value="1"/>
</dbReference>
<comment type="caution">
    <text evidence="5">The sequence shown here is derived from an EMBL/GenBank/DDBJ whole genome shotgun (WGS) entry which is preliminary data.</text>
</comment>
<dbReference type="InterPro" id="IPR007730">
    <property type="entry name" value="SPOR-like_dom"/>
</dbReference>
<evidence type="ECO:0000256" key="3">
    <source>
        <dbReference type="SAM" id="SignalP"/>
    </source>
</evidence>
<feature type="compositionally biased region" description="Low complexity" evidence="2">
    <location>
        <begin position="286"/>
        <end position="305"/>
    </location>
</feature>
<evidence type="ECO:0000256" key="2">
    <source>
        <dbReference type="SAM" id="MobiDB-lite"/>
    </source>
</evidence>
<keyword evidence="6" id="KW-1185">Reference proteome</keyword>
<evidence type="ECO:0000256" key="1">
    <source>
        <dbReference type="PROSITE-ProRule" id="PRU00339"/>
    </source>
</evidence>
<dbReference type="RefSeq" id="WP_346784014.1">
    <property type="nucleotide sequence ID" value="NZ_JBDLBR010000002.1"/>
</dbReference>
<sequence length="528" mass="55316">MSKIRVLLSCCTALYVSAAAAPFVHAQEVVQALPNPAAADLANAMRRLSADPESVDALVDAGEASLALENVDAALGFFARAQDIDPDDGRMLAGLGQVAVRRGEAVTALQLFENADYAGEPMDPLAGERALAYDLVGNNARAQRLYRQAIDDDPDPETMRRLAISYAIAGDQAAAEEVLLPLLQQNDLAAFRTRAFALAILGKEAEAVTIAETMLPARLASRIAPYLRYMPRLTKAQQAAAANLGQFPSGSQIGRDDPRIAALGRSADNEPAAPRDPVRGDERLIPAGPSLASSSAATAPAPAADPAERELPPVAEPQPPRSGPVAINSTGGELPSVPEQGEPVTVAAVTEELPAVAPAPEPEAQPSLAAPEPLPAAAEMPVTAAAEPEPEPEPDLASAFADFARSSPLPVAASANAVDITAIEIPRERPAPPPPPPPPAHPSRQWVQVATGQDTGAFRYDWRRIKRSAGGLLDDAEAFTTAWGETNRLLTGPFDSAREAQEFVSELGKAGVDSFRFTSDTGQEVTPL</sequence>
<organism evidence="5 6">
    <name type="scientific">Aurantiacibacter flavus</name>
    <dbReference type="NCBI Taxonomy" id="3145232"/>
    <lineage>
        <taxon>Bacteria</taxon>
        <taxon>Pseudomonadati</taxon>
        <taxon>Pseudomonadota</taxon>
        <taxon>Alphaproteobacteria</taxon>
        <taxon>Sphingomonadales</taxon>
        <taxon>Erythrobacteraceae</taxon>
        <taxon>Aurantiacibacter</taxon>
    </lineage>
</organism>
<gene>
    <name evidence="5" type="ORF">ABDJ38_05140</name>
</gene>
<keyword evidence="3" id="KW-0732">Signal</keyword>
<feature type="compositionally biased region" description="Low complexity" evidence="2">
    <location>
        <begin position="364"/>
        <end position="387"/>
    </location>
</feature>
<reference evidence="5 6" key="1">
    <citation type="submission" date="2024-05" db="EMBL/GenBank/DDBJ databases">
        <authorList>
            <person name="Park S."/>
        </authorList>
    </citation>
    <scope>NUCLEOTIDE SEQUENCE [LARGE SCALE GENOMIC DNA]</scope>
    <source>
        <strain evidence="5 6">DGU5</strain>
    </source>
</reference>
<dbReference type="Proteomes" id="UP001484535">
    <property type="component" value="Unassembled WGS sequence"/>
</dbReference>
<dbReference type="PROSITE" id="PS51724">
    <property type="entry name" value="SPOR"/>
    <property type="match status" value="1"/>
</dbReference>
<dbReference type="InterPro" id="IPR036680">
    <property type="entry name" value="SPOR-like_sf"/>
</dbReference>
<feature type="repeat" description="TPR" evidence="1">
    <location>
        <begin position="55"/>
        <end position="88"/>
    </location>
</feature>
<feature type="region of interest" description="Disordered" evidence="2">
    <location>
        <begin position="264"/>
        <end position="396"/>
    </location>
</feature>
<evidence type="ECO:0000259" key="4">
    <source>
        <dbReference type="PROSITE" id="PS51724"/>
    </source>
</evidence>
<proteinExistence type="predicted"/>
<dbReference type="InterPro" id="IPR011990">
    <property type="entry name" value="TPR-like_helical_dom_sf"/>
</dbReference>
<name>A0ABV0CUM4_9SPHN</name>
<feature type="compositionally biased region" description="Low complexity" evidence="2">
    <location>
        <begin position="346"/>
        <end position="356"/>
    </location>
</feature>
<dbReference type="SUPFAM" id="SSF110997">
    <property type="entry name" value="Sporulation related repeat"/>
    <property type="match status" value="1"/>
</dbReference>
<accession>A0ABV0CUM4</accession>
<dbReference type="EMBL" id="JBDLBR010000002">
    <property type="protein sequence ID" value="MEN7536553.1"/>
    <property type="molecule type" value="Genomic_DNA"/>
</dbReference>
<feature type="signal peptide" evidence="3">
    <location>
        <begin position="1"/>
        <end position="26"/>
    </location>
</feature>
<feature type="region of interest" description="Disordered" evidence="2">
    <location>
        <begin position="422"/>
        <end position="452"/>
    </location>
</feature>
<feature type="domain" description="SPOR" evidence="4">
    <location>
        <begin position="439"/>
        <end position="519"/>
    </location>
</feature>